<feature type="compositionally biased region" description="Basic and acidic residues" evidence="1">
    <location>
        <begin position="71"/>
        <end position="80"/>
    </location>
</feature>
<organism evidence="2 3">
    <name type="scientific">Pendulispora rubella</name>
    <dbReference type="NCBI Taxonomy" id="2741070"/>
    <lineage>
        <taxon>Bacteria</taxon>
        <taxon>Pseudomonadati</taxon>
        <taxon>Myxococcota</taxon>
        <taxon>Myxococcia</taxon>
        <taxon>Myxococcales</taxon>
        <taxon>Sorangiineae</taxon>
        <taxon>Pendulisporaceae</taxon>
        <taxon>Pendulispora</taxon>
    </lineage>
</organism>
<feature type="region of interest" description="Disordered" evidence="1">
    <location>
        <begin position="71"/>
        <end position="99"/>
    </location>
</feature>
<sequence>MADEADRTRLIGEISRVIREPATPESTRTAGLTLIGWLARRMPGEKPHALGVAEARESERRLVTAVKELCPDRSPERDCGPETQASPKSTLRIARRRSR</sequence>
<dbReference type="RefSeq" id="WP_394835075.1">
    <property type="nucleotide sequence ID" value="NZ_CP089929.1"/>
</dbReference>
<proteinExistence type="predicted"/>
<gene>
    <name evidence="2" type="ORF">LVJ94_52110</name>
</gene>
<keyword evidence="3" id="KW-1185">Reference proteome</keyword>
<evidence type="ECO:0000256" key="1">
    <source>
        <dbReference type="SAM" id="MobiDB-lite"/>
    </source>
</evidence>
<accession>A0ABZ2L7A5</accession>
<evidence type="ECO:0000313" key="2">
    <source>
        <dbReference type="EMBL" id="WXB05429.1"/>
    </source>
</evidence>
<evidence type="ECO:0000313" key="3">
    <source>
        <dbReference type="Proteomes" id="UP001374803"/>
    </source>
</evidence>
<dbReference type="Proteomes" id="UP001374803">
    <property type="component" value="Chromosome"/>
</dbReference>
<dbReference type="EMBL" id="CP089983">
    <property type="protein sequence ID" value="WXB05429.1"/>
    <property type="molecule type" value="Genomic_DNA"/>
</dbReference>
<reference evidence="2" key="1">
    <citation type="submission" date="2021-12" db="EMBL/GenBank/DDBJ databases">
        <title>Discovery of the Pendulisporaceae a myxobacterial family with distinct sporulation behavior and unique specialized metabolism.</title>
        <authorList>
            <person name="Garcia R."/>
            <person name="Popoff A."/>
            <person name="Bader C.D."/>
            <person name="Loehr J."/>
            <person name="Walesch S."/>
            <person name="Walt C."/>
            <person name="Boldt J."/>
            <person name="Bunk B."/>
            <person name="Haeckl F.J.F.P.J."/>
            <person name="Gunesch A.P."/>
            <person name="Birkelbach J."/>
            <person name="Nuebel U."/>
            <person name="Pietschmann T."/>
            <person name="Bach T."/>
            <person name="Mueller R."/>
        </authorList>
    </citation>
    <scope>NUCLEOTIDE SEQUENCE</scope>
    <source>
        <strain evidence="2">MSr11367</strain>
    </source>
</reference>
<protein>
    <submittedName>
        <fullName evidence="2">Uncharacterized protein</fullName>
    </submittedName>
</protein>
<name>A0ABZ2L7A5_9BACT</name>